<dbReference type="AlphaFoldDB" id="A0A9J6DMJ6"/>
<reference evidence="2" key="2">
    <citation type="submission" date="2021-09" db="EMBL/GenBank/DDBJ databases">
        <authorList>
            <person name="Jia N."/>
            <person name="Wang J."/>
            <person name="Shi W."/>
            <person name="Du L."/>
            <person name="Sun Y."/>
            <person name="Zhan W."/>
            <person name="Jiang J."/>
            <person name="Wang Q."/>
            <person name="Zhang B."/>
            <person name="Ji P."/>
            <person name="Sakyi L.B."/>
            <person name="Cui X."/>
            <person name="Yuan T."/>
            <person name="Jiang B."/>
            <person name="Yang W."/>
            <person name="Lam T.T.-Y."/>
            <person name="Chang Q."/>
            <person name="Ding S."/>
            <person name="Wang X."/>
            <person name="Zhu J."/>
            <person name="Ruan X."/>
            <person name="Zhao L."/>
            <person name="Wei J."/>
            <person name="Que T."/>
            <person name="Du C."/>
            <person name="Cheng J."/>
            <person name="Dai P."/>
            <person name="Han X."/>
            <person name="Huang E."/>
            <person name="Gao Y."/>
            <person name="Liu J."/>
            <person name="Shao H."/>
            <person name="Ye R."/>
            <person name="Li L."/>
            <person name="Wei W."/>
            <person name="Wang X."/>
            <person name="Wang C."/>
            <person name="Huo Q."/>
            <person name="Li W."/>
            <person name="Guo W."/>
            <person name="Chen H."/>
            <person name="Chen S."/>
            <person name="Zhou L."/>
            <person name="Zhou L."/>
            <person name="Ni X."/>
            <person name="Tian J."/>
            <person name="Zhou Y."/>
            <person name="Sheng Y."/>
            <person name="Liu T."/>
            <person name="Pan Y."/>
            <person name="Xia L."/>
            <person name="Li J."/>
            <person name="Zhao F."/>
            <person name="Cao W."/>
        </authorList>
    </citation>
    <scope>NUCLEOTIDE SEQUENCE</scope>
    <source>
        <strain evidence="2">Rmic-2018</strain>
        <tissue evidence="2">Larvae</tissue>
    </source>
</reference>
<reference evidence="2" key="1">
    <citation type="journal article" date="2020" name="Cell">
        <title>Large-Scale Comparative Analyses of Tick Genomes Elucidate Their Genetic Diversity and Vector Capacities.</title>
        <authorList>
            <consortium name="Tick Genome and Microbiome Consortium (TIGMIC)"/>
            <person name="Jia N."/>
            <person name="Wang J."/>
            <person name="Shi W."/>
            <person name="Du L."/>
            <person name="Sun Y."/>
            <person name="Zhan W."/>
            <person name="Jiang J.F."/>
            <person name="Wang Q."/>
            <person name="Zhang B."/>
            <person name="Ji P."/>
            <person name="Bell-Sakyi L."/>
            <person name="Cui X.M."/>
            <person name="Yuan T.T."/>
            <person name="Jiang B.G."/>
            <person name="Yang W.F."/>
            <person name="Lam T.T."/>
            <person name="Chang Q.C."/>
            <person name="Ding S.J."/>
            <person name="Wang X.J."/>
            <person name="Zhu J.G."/>
            <person name="Ruan X.D."/>
            <person name="Zhao L."/>
            <person name="Wei J.T."/>
            <person name="Ye R.Z."/>
            <person name="Que T.C."/>
            <person name="Du C.H."/>
            <person name="Zhou Y.H."/>
            <person name="Cheng J.X."/>
            <person name="Dai P.F."/>
            <person name="Guo W.B."/>
            <person name="Han X.H."/>
            <person name="Huang E.J."/>
            <person name="Li L.F."/>
            <person name="Wei W."/>
            <person name="Gao Y.C."/>
            <person name="Liu J.Z."/>
            <person name="Shao H.Z."/>
            <person name="Wang X."/>
            <person name="Wang C.C."/>
            <person name="Yang T.C."/>
            <person name="Huo Q.B."/>
            <person name="Li W."/>
            <person name="Chen H.Y."/>
            <person name="Chen S.E."/>
            <person name="Zhou L.G."/>
            <person name="Ni X.B."/>
            <person name="Tian J.H."/>
            <person name="Sheng Y."/>
            <person name="Liu T."/>
            <person name="Pan Y.S."/>
            <person name="Xia L.Y."/>
            <person name="Li J."/>
            <person name="Zhao F."/>
            <person name="Cao W.C."/>
        </authorList>
    </citation>
    <scope>NUCLEOTIDE SEQUENCE</scope>
    <source>
        <strain evidence="2">Rmic-2018</strain>
    </source>
</reference>
<feature type="region of interest" description="Disordered" evidence="1">
    <location>
        <begin position="151"/>
        <end position="174"/>
    </location>
</feature>
<gene>
    <name evidence="2" type="ORF">HPB51_010904</name>
</gene>
<evidence type="ECO:0000313" key="3">
    <source>
        <dbReference type="Proteomes" id="UP000821866"/>
    </source>
</evidence>
<organism evidence="2 3">
    <name type="scientific">Rhipicephalus microplus</name>
    <name type="common">Cattle tick</name>
    <name type="synonym">Boophilus microplus</name>
    <dbReference type="NCBI Taxonomy" id="6941"/>
    <lineage>
        <taxon>Eukaryota</taxon>
        <taxon>Metazoa</taxon>
        <taxon>Ecdysozoa</taxon>
        <taxon>Arthropoda</taxon>
        <taxon>Chelicerata</taxon>
        <taxon>Arachnida</taxon>
        <taxon>Acari</taxon>
        <taxon>Parasitiformes</taxon>
        <taxon>Ixodida</taxon>
        <taxon>Ixodoidea</taxon>
        <taxon>Ixodidae</taxon>
        <taxon>Rhipicephalinae</taxon>
        <taxon>Rhipicephalus</taxon>
        <taxon>Boophilus</taxon>
    </lineage>
</organism>
<comment type="caution">
    <text evidence="2">The sequence shown here is derived from an EMBL/GenBank/DDBJ whole genome shotgun (WGS) entry which is preliminary data.</text>
</comment>
<evidence type="ECO:0000256" key="1">
    <source>
        <dbReference type="SAM" id="MobiDB-lite"/>
    </source>
</evidence>
<dbReference type="EMBL" id="JABSTU010000008">
    <property type="protein sequence ID" value="KAH8023120.1"/>
    <property type="molecule type" value="Genomic_DNA"/>
</dbReference>
<name>A0A9J6DMJ6_RHIMP</name>
<evidence type="ECO:0000313" key="2">
    <source>
        <dbReference type="EMBL" id="KAH8023120.1"/>
    </source>
</evidence>
<accession>A0A9J6DMJ6</accession>
<dbReference type="Proteomes" id="UP000821866">
    <property type="component" value="Chromosome 6"/>
</dbReference>
<proteinExistence type="predicted"/>
<sequence length="174" mass="19386">MLCAVSRGVLLNFTNIIEYLSLSTAVLLTLLWCRGCQGTTEQLRCPSADLKVTDTTSAVVVTFRWRRNGVEACAIYKIAYSKRSFTDSRLFVEASAASHIEENAGARVLPGEQNVEPVNSATKQPSRRKTATALKWKPAVVDLRFQRMKLPGKAKPSQQEQCRRIRTQRQGAEA</sequence>
<keyword evidence="3" id="KW-1185">Reference proteome</keyword>
<protein>
    <submittedName>
        <fullName evidence="2">Uncharacterized protein</fullName>
    </submittedName>
</protein>